<dbReference type="InterPro" id="IPR036736">
    <property type="entry name" value="ACP-like_sf"/>
</dbReference>
<dbReference type="PROSITE" id="PS00455">
    <property type="entry name" value="AMP_BINDING"/>
    <property type="match status" value="2"/>
</dbReference>
<dbReference type="Gene3D" id="3.40.50.1820">
    <property type="entry name" value="alpha/beta hydrolase"/>
    <property type="match status" value="1"/>
</dbReference>
<comment type="caution">
    <text evidence="9">The sequence shown here is derived from an EMBL/GenBank/DDBJ whole genome shotgun (WGS) entry which is preliminary data.</text>
</comment>
<dbReference type="GO" id="GO:0016297">
    <property type="term" value="F:fatty acyl-[ACP] hydrolase activity"/>
    <property type="evidence" value="ECO:0007669"/>
    <property type="project" value="UniProtKB-EC"/>
</dbReference>
<accession>A0A818HW12</accession>
<dbReference type="SMART" id="SM00823">
    <property type="entry name" value="PKS_PP"/>
    <property type="match status" value="1"/>
</dbReference>
<evidence type="ECO:0000259" key="8">
    <source>
        <dbReference type="PROSITE" id="PS50075"/>
    </source>
</evidence>
<dbReference type="GO" id="GO:0005737">
    <property type="term" value="C:cytoplasm"/>
    <property type="evidence" value="ECO:0007669"/>
    <property type="project" value="TreeGrafter"/>
</dbReference>
<dbReference type="InterPro" id="IPR000873">
    <property type="entry name" value="AMP-dep_synth/lig_dom"/>
</dbReference>
<evidence type="ECO:0000256" key="5">
    <source>
        <dbReference type="ARBA" id="ARBA00022553"/>
    </source>
</evidence>
<dbReference type="InterPro" id="IPR009081">
    <property type="entry name" value="PP-bd_ACP"/>
</dbReference>
<evidence type="ECO:0000256" key="1">
    <source>
        <dbReference type="ARBA" id="ARBA00012480"/>
    </source>
</evidence>
<dbReference type="InterPro" id="IPR025110">
    <property type="entry name" value="AMP-bd_C"/>
</dbReference>
<dbReference type="SUPFAM" id="SSF47336">
    <property type="entry name" value="ACP-like"/>
    <property type="match status" value="2"/>
</dbReference>
<protein>
    <recommendedName>
        <fullName evidence="3">Fatty acid synthase</fullName>
        <ecNumber evidence="2">2.3.1.85</ecNumber>
        <ecNumber evidence="1">3.1.2.14</ecNumber>
    </recommendedName>
</protein>
<dbReference type="Pfam" id="PF00550">
    <property type="entry name" value="PP-binding"/>
    <property type="match status" value="2"/>
</dbReference>
<dbReference type="Gene3D" id="1.10.1200.10">
    <property type="entry name" value="ACP-like"/>
    <property type="match status" value="2"/>
</dbReference>
<dbReference type="InterPro" id="IPR045851">
    <property type="entry name" value="AMP-bd_C_sf"/>
</dbReference>
<dbReference type="NCBIfam" id="TIGR01733">
    <property type="entry name" value="AA-adenyl-dom"/>
    <property type="match status" value="2"/>
</dbReference>
<organism evidence="9 10">
    <name type="scientific">Rotaria socialis</name>
    <dbReference type="NCBI Taxonomy" id="392032"/>
    <lineage>
        <taxon>Eukaryota</taxon>
        <taxon>Metazoa</taxon>
        <taxon>Spiralia</taxon>
        <taxon>Gnathifera</taxon>
        <taxon>Rotifera</taxon>
        <taxon>Eurotatoria</taxon>
        <taxon>Bdelloidea</taxon>
        <taxon>Philodinida</taxon>
        <taxon>Philodinidae</taxon>
        <taxon>Rotaria</taxon>
    </lineage>
</organism>
<gene>
    <name evidence="9" type="ORF">LUA448_LOCUS26075</name>
</gene>
<dbReference type="SUPFAM" id="SSF53474">
    <property type="entry name" value="alpha/beta-Hydrolases"/>
    <property type="match status" value="1"/>
</dbReference>
<dbReference type="InterPro" id="IPR020806">
    <property type="entry name" value="PKS_PP-bd"/>
</dbReference>
<dbReference type="Gene3D" id="2.30.38.10">
    <property type="entry name" value="Luciferase, Domain 3"/>
    <property type="match status" value="2"/>
</dbReference>
<evidence type="ECO:0000313" key="10">
    <source>
        <dbReference type="Proteomes" id="UP000663833"/>
    </source>
</evidence>
<dbReference type="InterPro" id="IPR010071">
    <property type="entry name" value="AA_adenyl_dom"/>
</dbReference>
<dbReference type="PANTHER" id="PTHR45527">
    <property type="entry name" value="NONRIBOSOMAL PEPTIDE SYNTHETASE"/>
    <property type="match status" value="1"/>
</dbReference>
<dbReference type="SUPFAM" id="SSF52777">
    <property type="entry name" value="CoA-dependent acyltransferases"/>
    <property type="match status" value="7"/>
</dbReference>
<evidence type="ECO:0000256" key="7">
    <source>
        <dbReference type="ARBA" id="ARBA00044883"/>
    </source>
</evidence>
<dbReference type="InterPro" id="IPR001242">
    <property type="entry name" value="Condensation_dom"/>
</dbReference>
<dbReference type="Gene3D" id="3.30.300.30">
    <property type="match status" value="2"/>
</dbReference>
<evidence type="ECO:0000313" key="9">
    <source>
        <dbReference type="EMBL" id="CAF3514455.1"/>
    </source>
</evidence>
<dbReference type="PROSITE" id="PS50075">
    <property type="entry name" value="CARRIER"/>
    <property type="match status" value="2"/>
</dbReference>
<feature type="domain" description="Carrier" evidence="8">
    <location>
        <begin position="2271"/>
        <end position="2346"/>
    </location>
</feature>
<dbReference type="GO" id="GO:0031177">
    <property type="term" value="F:phosphopantetheine binding"/>
    <property type="evidence" value="ECO:0007669"/>
    <property type="project" value="InterPro"/>
</dbReference>
<dbReference type="Proteomes" id="UP000663833">
    <property type="component" value="Unassembled WGS sequence"/>
</dbReference>
<dbReference type="InterPro" id="IPR006162">
    <property type="entry name" value="Ppantetheine_attach_site"/>
</dbReference>
<dbReference type="GO" id="GO:0016874">
    <property type="term" value="F:ligase activity"/>
    <property type="evidence" value="ECO:0007669"/>
    <property type="project" value="UniProtKB-KW"/>
</dbReference>
<keyword evidence="6" id="KW-0436">Ligase</keyword>
<reference evidence="9" key="1">
    <citation type="submission" date="2021-02" db="EMBL/GenBank/DDBJ databases">
        <authorList>
            <person name="Nowell W R."/>
        </authorList>
    </citation>
    <scope>NUCLEOTIDE SEQUENCE</scope>
</reference>
<dbReference type="Pfam" id="PF00668">
    <property type="entry name" value="Condensation"/>
    <property type="match status" value="4"/>
</dbReference>
<dbReference type="GO" id="GO:0004312">
    <property type="term" value="F:fatty acid synthase activity"/>
    <property type="evidence" value="ECO:0007669"/>
    <property type="project" value="UniProtKB-EC"/>
</dbReference>
<dbReference type="PROSITE" id="PS00012">
    <property type="entry name" value="PHOSPHOPANTETHEINE"/>
    <property type="match status" value="2"/>
</dbReference>
<evidence type="ECO:0000256" key="4">
    <source>
        <dbReference type="ARBA" id="ARBA00022450"/>
    </source>
</evidence>
<dbReference type="PANTHER" id="PTHR45527:SF1">
    <property type="entry name" value="FATTY ACID SYNTHASE"/>
    <property type="match status" value="1"/>
</dbReference>
<dbReference type="FunFam" id="3.40.50.980:FF:000001">
    <property type="entry name" value="Non-ribosomal peptide synthetase"/>
    <property type="match status" value="2"/>
</dbReference>
<dbReference type="InterPro" id="IPR023213">
    <property type="entry name" value="CAT-like_dom_sf"/>
</dbReference>
<dbReference type="SUPFAM" id="SSF56801">
    <property type="entry name" value="Acetyl-CoA synthetase-like"/>
    <property type="match status" value="2"/>
</dbReference>
<dbReference type="GO" id="GO:0044550">
    <property type="term" value="P:secondary metabolite biosynthetic process"/>
    <property type="evidence" value="ECO:0007669"/>
    <property type="project" value="TreeGrafter"/>
</dbReference>
<dbReference type="InterPro" id="IPR029058">
    <property type="entry name" value="AB_hydrolase_fold"/>
</dbReference>
<dbReference type="Gene3D" id="3.30.559.10">
    <property type="entry name" value="Chloramphenicol acetyltransferase-like domain"/>
    <property type="match status" value="3"/>
</dbReference>
<evidence type="ECO:0000256" key="2">
    <source>
        <dbReference type="ARBA" id="ARBA00012873"/>
    </source>
</evidence>
<dbReference type="InterPro" id="IPR020845">
    <property type="entry name" value="AMP-binding_CS"/>
</dbReference>
<dbReference type="Pfam" id="PF00501">
    <property type="entry name" value="AMP-binding"/>
    <property type="match status" value="2"/>
</dbReference>
<dbReference type="InterPro" id="IPR001031">
    <property type="entry name" value="Thioesterase"/>
</dbReference>
<dbReference type="Pfam" id="PF00975">
    <property type="entry name" value="Thioesterase"/>
    <property type="match status" value="1"/>
</dbReference>
<dbReference type="EMBL" id="CAJNYD010003496">
    <property type="protein sequence ID" value="CAF3514455.1"/>
    <property type="molecule type" value="Genomic_DNA"/>
</dbReference>
<proteinExistence type="predicted"/>
<dbReference type="Gene3D" id="3.30.559.30">
    <property type="entry name" value="Nonribosomal peptide synthetase, condensation domain"/>
    <property type="match status" value="4"/>
</dbReference>
<dbReference type="EC" id="2.3.1.85" evidence="2"/>
<evidence type="ECO:0000256" key="6">
    <source>
        <dbReference type="ARBA" id="ARBA00022598"/>
    </source>
</evidence>
<dbReference type="EC" id="3.1.2.14" evidence="1"/>
<feature type="domain" description="Carrier" evidence="8">
    <location>
        <begin position="727"/>
        <end position="802"/>
    </location>
</feature>
<dbReference type="Gene3D" id="3.40.50.980">
    <property type="match status" value="4"/>
</dbReference>
<evidence type="ECO:0000256" key="3">
    <source>
        <dbReference type="ARBA" id="ARBA00018769"/>
    </source>
</evidence>
<dbReference type="NCBIfam" id="NF003417">
    <property type="entry name" value="PRK04813.1"/>
    <property type="match status" value="2"/>
</dbReference>
<dbReference type="Pfam" id="PF13193">
    <property type="entry name" value="AMP-binding_C"/>
    <property type="match status" value="2"/>
</dbReference>
<dbReference type="GO" id="GO:0043041">
    <property type="term" value="P:amino acid activation for nonribosomal peptide biosynthetic process"/>
    <property type="evidence" value="ECO:0007669"/>
    <property type="project" value="TreeGrafter"/>
</dbReference>
<sequence>MCRQHCLNLNSTLQFSWHKVLNIYGSSQQTVIGTVVPNIGTFPSIINHDMDSLIIDAIKHIQDRMNEMIRRSTVDFSLPMKERMTHNLFDCLFAYKNNSILQSEIEGKEKSIDYETKYIVEKFDYPLVVIAYETVEKECVTIVLKYAGELFESQTIDNILDVANDILSQIVDNPVSQISDIHLLPKIQLQMIEEWNDTATDFAELNTETTLHQLFEEEVEKSLDKIAVVYENVQLTYRELNASANQLARYLRSICCIHPDDLIALCLDKSELMIISILSVWKSGAAYIPIDPSYPDERIQFILEDTKAKIIITNKKYLTRLESYDMIKIDADSIRTIINGHNKTNMSPMCSSTNLAYIIYTSGTTGKPKSVLVEHKSVISFRNDVIRRYFNTDYNENSSQAILFFSSYVFDMSIEQISLSILNSNKLIILSNGFTINEHFYDYLNENRVTYFSLTPSQLQQLDLRNLKYLKSLLVIGEPLTEITFEKIRTQYTGQLINAYGITETTVYNTVYIYENEMKYNTSIGFPLSNTKGFVLNKNLKMLPVHAIGELYLTGDCVTRGYLNRPELTAERFLSNPFQTEEEKKTGKNARIYKTGDLVRWLPVGELEYLGRNDLQVKIRGLRIELGEIESVLASYQGVNRSVVLAKEHKKKNTDTTATKYLVGYYVSDDDIDESVIKHYMQKKLPDYMIPNRLIRIEKIPVTINGKLDAKALPEFDFSLDETNYSAPRNELEVKLCVIWSDILGIEKVGITDDFFRLGGDSIASLQIVGRVRQDQNLNISVKDIFMFKTIENLYDNKLKGQLIQSNNDAERLNRNQLTNSREEIDLLPIQEHLLKRRGLTPNHFNQRVAFRIPRLDDNKLKKCLAKLVSYHDVFRIRFKKHTDGKYYQYYLTNLGLEDINLVQLENSPSTDRNSQTELNDLFMKTMDMENGPIYMVAYVYDDESNTSARVWICIHELIVDLTSCRIISDCLQRLYIGSDCDSSSCYKQWSKAVKQHRNEIETKEIGYWQSLLNANINIYNASLGTKQLSNYDVSETEIILPEDITKVLLNDCNKVYNTQIEHLLLTALGYTLCEEITNLRENYVMFECSARDFANNLDMNRSIGMFRTIYPVRLQLAEDDVCRSIINVKEHVKQVPNNGIGFCTIPSNETNNLPCVLFNYLGEFGNENNTTDNGDEWHLLDACCENIMNENTKELIKISSLIINAQMRLNIKTKMGIETTVQFGKAFELNIEKIIKYIQSVNRRFLTRSDVCYVIADSEYLHRIQLEKEVDAMFLANSLQQGFVYHSLKQSNIDDAYIVQSVFQYQISINQNLLRMAWEHAQQRFSSLRLRFDWQDKVIQIIDKKYALDWRFIDLTTEEQDVSKQERKIKEIQEQDRNERFKLNIGNLFRLYLIQQKTDLYALILSFHHIILDGWSLPILLDYVHQEYLNLIESEHASLPLTRSASSSLRDESYENAQIYLQKHRLDNIDYWENEINQIEERCDLTGLLKAEIKNKVMLNQYDHVKQPQSRTMIINGNLYRSLKDICRQSGLTLSSILQFVWHKILSIYGNSSQTIIGTTVSGRNIPVNDVETSVGLFINTLPLIVNHGVDELLINAIKTIQDKMNEMITRSNVDFSQLSKGKMKHALFDALFVYENYPTLEGKVERQEALLKFERKYNAEKLDYPLAVVAYETVANGSVTIVVNYAGELFANETIADLLDVANVLLIQIGDGQVMRVSDLSLLPKAQLKMINDWSETLTNVTESCTQITLHKLFEVEVEKSCDKIAIVYNDIQLTYRELNEKANQLAHYLRSIYDIQPDDLIALLLDKSELMIVSILAVWKSGAAYVPIDPTYPDERIQFILQDTKAKIMITNKKYMTRLDRHDIMKIAVDCPLVNQLVNNNRMTFNPDPNTTKDNLAYVIYTSGTTGQPKGVMVQHGSVASFRNDVKLEFFENNDSEPLSEAILFLANYCFDVSIEQIALSILSSNTLIVPENISTIDEKFYLCLNENRLTYLSITPSHLQHINLKQLKYLRTLSVAGEELPERVFERIRREYHGKIINAYGITECTVYNMVYVYMNGMKYKNSIGSLLSNTKRFVLNNNLQILPIYAIGELYLTGNCLSRGYLNRPKLTAERFLPSPFQTDEEKKTGKNARIYKTGDLVRWLPDGELEYLGRNDLQVKIRGLRIELGEIESVLASYQGVNRSVVLAKEHKTRNMDMAGTKYLVGYYNSDNVTDESDLIQYMQSKLPDRMVPNRLIRIEKIPLTINGKLDTKALPELDFFVDENNYCAPRNELEVTLCAIWSDILGIEKVGIKDDFFRMGGDSVSSVQLVGRIEKDLNLDVSIRDVFSFRTIDSLCLNVCLKNFIPKVIKVCDTQRSEQGVLTGEVPLVPIQEWFFAKCTVGINHWNQAFLIETPNLDQSKLNDCLMTLIDYHDAFKLRFKRLDDTKYCQYYDDSIHIRGLLRLNRLDVRSLEQNENSNKLLHDTLTKWQSQFDIENGPLFAIGYLSGFAEDKGQIWFSMHHLIVDTVSWRIICDDLRRLYDGSSNLGKKGSSYGEWSRCVQSYGTRKSTTEELYWRNLVSNMCCFNDNLSKHTVVSASRLTTNATSITLNTIQTCSLLRDCPQAYGTNINVLLLTAFGYALKELTENRINYVTLEGHGREDIGDDNVNISRTVGWFTTMYPILLEIDDDLMRSIMNIKAHLMQVPNKGIGYGTIIGYKDQDLPRVSFNYLGQFETASSTRRWYLTDGIVGNEHAEDDFDGDVIAVNGLCMKGQMRFNITSRLNSDRTIQLANSFKSKLENIIDDCFTTKSLIEIDYSNDFEHPFVLLNTNVNTILFVLPPGNGGAESYFNNIVPYLSAYKLVLFNNYYHNLKEKKLEKGLSFETLARLYIKYIKLIQSNGPYNFLGWSFGGVLSFEISRQLNNAGDRIANIFMIDSYFNTHNASFEIGTMHEIDTIGEINHSYLPQIENEAFGLNITTMNINIVLFKAKKMNKDEWLRDQLELSQYYVNSTFNCLDTFMNHKCIRLIEMHNESHLSWVSNKQQIVNMCNYLTSVLK</sequence>
<keyword evidence="4" id="KW-0596">Phosphopantetheine</keyword>
<keyword evidence="5" id="KW-0597">Phosphoprotein</keyword>
<comment type="catalytic activity">
    <reaction evidence="7">
        <text>acetyl-CoA + n malonyl-CoA + 2n NADPH + 2n H(+) = a long-chain fatty acid + (n+1) CoA + n CO2 + 2n NADP(+).</text>
        <dbReference type="EC" id="2.3.1.85"/>
    </reaction>
</comment>
<dbReference type="FunFam" id="1.10.1200.10:FF:000005">
    <property type="entry name" value="Nonribosomal peptide synthetase 1"/>
    <property type="match status" value="2"/>
</dbReference>
<name>A0A818HW12_9BILA</name>